<keyword evidence="2" id="KW-0808">Transferase</keyword>
<feature type="transmembrane region" description="Helical" evidence="4">
    <location>
        <begin position="123"/>
        <end position="145"/>
    </location>
</feature>
<gene>
    <name evidence="5" type="ORF">ACHAWU_006522</name>
</gene>
<evidence type="ECO:0000256" key="1">
    <source>
        <dbReference type="ARBA" id="ARBA00005432"/>
    </source>
</evidence>
<comment type="similarity">
    <text evidence="1">Belongs to the UPP synthase family.</text>
</comment>
<dbReference type="InterPro" id="IPR036424">
    <property type="entry name" value="UPP_synth-like_sf"/>
</dbReference>
<keyword evidence="4" id="KW-0812">Transmembrane</keyword>
<keyword evidence="4" id="KW-1133">Transmembrane helix</keyword>
<feature type="compositionally biased region" description="Polar residues" evidence="3">
    <location>
        <begin position="156"/>
        <end position="173"/>
    </location>
</feature>
<dbReference type="CDD" id="cd00475">
    <property type="entry name" value="Cis_IPPS"/>
    <property type="match status" value="1"/>
</dbReference>
<dbReference type="NCBIfam" id="TIGR00055">
    <property type="entry name" value="uppS"/>
    <property type="match status" value="1"/>
</dbReference>
<evidence type="ECO:0000256" key="2">
    <source>
        <dbReference type="ARBA" id="ARBA00022679"/>
    </source>
</evidence>
<feature type="region of interest" description="Disordered" evidence="3">
    <location>
        <begin position="154"/>
        <end position="173"/>
    </location>
</feature>
<dbReference type="PROSITE" id="PS01066">
    <property type="entry name" value="UPP_SYNTHASE"/>
    <property type="match status" value="1"/>
</dbReference>
<keyword evidence="4" id="KW-0472">Membrane</keyword>
<evidence type="ECO:0000313" key="6">
    <source>
        <dbReference type="Proteomes" id="UP001530293"/>
    </source>
</evidence>
<dbReference type="Gene3D" id="3.40.1180.10">
    <property type="entry name" value="Decaprenyl diphosphate synthase-like"/>
    <property type="match status" value="1"/>
</dbReference>
<dbReference type="HAMAP" id="MF_01139">
    <property type="entry name" value="ISPT"/>
    <property type="match status" value="1"/>
</dbReference>
<dbReference type="PANTHER" id="PTHR10291:SF43">
    <property type="entry name" value="DEHYDRODOLICHYL DIPHOSPHATE SYNTHASE COMPLEX SUBUNIT DHDDS"/>
    <property type="match status" value="1"/>
</dbReference>
<proteinExistence type="inferred from homology"/>
<dbReference type="GO" id="GO:0016740">
    <property type="term" value="F:transferase activity"/>
    <property type="evidence" value="ECO:0007669"/>
    <property type="project" value="UniProtKB-KW"/>
</dbReference>
<dbReference type="EMBL" id="JALLBG020000149">
    <property type="protein sequence ID" value="KAL3761492.1"/>
    <property type="molecule type" value="Genomic_DNA"/>
</dbReference>
<dbReference type="Pfam" id="PF01255">
    <property type="entry name" value="Prenyltransf"/>
    <property type="match status" value="1"/>
</dbReference>
<sequence>MSIDQANNWKSRAEWMLSQFIDGGIGGGVGDGFDHEDDGDGAADRPYFSSSSPLLENYSTSEAMNSYGCVITNSCHRSRRMGGDFGYDCCGVGGSCCIGKESPCASLMLHWTKWLSGGAIKAYLSNPLCLALLPLILGVAVGFWVGRHPSVGVGGKSTTNDNNRGKQKQSTAEKTSWGQTTLLAYLFQLYHYLSLRLMITMIYLDPRRRLYDKELFQKERDDQTRTELLQTIEIERESGIEPQFIPRHIAVIMDGNRRYGKTKYGNVTRGHWDGSKTLIEFSKWCISEGVQILTVYAFSTENWDREASEVSSLMAIFCKYCDELRVEAIRRGICIRVLTTDETKIPDNVKVGMNRMVSETKHCDKFIMNICMSYGGRGEIVNACKSMAMDIKCGNMHIDEVDERMLQSKMLTQHCCDPDIVIRTSGEERLSNFLLWQVAYSEFFFLKKHWPEMEKEDLLEVIRTFARGRKRRYGK</sequence>
<dbReference type="InterPro" id="IPR018520">
    <property type="entry name" value="UPP_synth-like_CS"/>
</dbReference>
<name>A0ABD3MD24_9STRA</name>
<protein>
    <recommendedName>
        <fullName evidence="7">Alkyl transferase</fullName>
    </recommendedName>
</protein>
<evidence type="ECO:0008006" key="7">
    <source>
        <dbReference type="Google" id="ProtNLM"/>
    </source>
</evidence>
<dbReference type="InterPro" id="IPR001441">
    <property type="entry name" value="UPP_synth-like"/>
</dbReference>
<feature type="transmembrane region" description="Helical" evidence="4">
    <location>
        <begin position="182"/>
        <end position="204"/>
    </location>
</feature>
<dbReference type="Proteomes" id="UP001530293">
    <property type="component" value="Unassembled WGS sequence"/>
</dbReference>
<reference evidence="5 6" key="1">
    <citation type="submission" date="2024-10" db="EMBL/GenBank/DDBJ databases">
        <title>Updated reference genomes for cyclostephanoid diatoms.</title>
        <authorList>
            <person name="Roberts W.R."/>
            <person name="Alverson A.J."/>
        </authorList>
    </citation>
    <scope>NUCLEOTIDE SEQUENCE [LARGE SCALE GENOMIC DNA]</scope>
    <source>
        <strain evidence="5 6">AJA232-27</strain>
    </source>
</reference>
<evidence type="ECO:0000256" key="3">
    <source>
        <dbReference type="SAM" id="MobiDB-lite"/>
    </source>
</evidence>
<accession>A0ABD3MD24</accession>
<evidence type="ECO:0000313" key="5">
    <source>
        <dbReference type="EMBL" id="KAL3761492.1"/>
    </source>
</evidence>
<dbReference type="AlphaFoldDB" id="A0ABD3MD24"/>
<dbReference type="SUPFAM" id="SSF64005">
    <property type="entry name" value="Undecaprenyl diphosphate synthase"/>
    <property type="match status" value="1"/>
</dbReference>
<organism evidence="5 6">
    <name type="scientific">Discostella pseudostelligera</name>
    <dbReference type="NCBI Taxonomy" id="259834"/>
    <lineage>
        <taxon>Eukaryota</taxon>
        <taxon>Sar</taxon>
        <taxon>Stramenopiles</taxon>
        <taxon>Ochrophyta</taxon>
        <taxon>Bacillariophyta</taxon>
        <taxon>Coscinodiscophyceae</taxon>
        <taxon>Thalassiosirophycidae</taxon>
        <taxon>Stephanodiscales</taxon>
        <taxon>Stephanodiscaceae</taxon>
        <taxon>Discostella</taxon>
    </lineage>
</organism>
<keyword evidence="6" id="KW-1185">Reference proteome</keyword>
<evidence type="ECO:0000256" key="4">
    <source>
        <dbReference type="SAM" id="Phobius"/>
    </source>
</evidence>
<comment type="caution">
    <text evidence="5">The sequence shown here is derived from an EMBL/GenBank/DDBJ whole genome shotgun (WGS) entry which is preliminary data.</text>
</comment>
<dbReference type="PANTHER" id="PTHR10291">
    <property type="entry name" value="DEHYDRODOLICHYL DIPHOSPHATE SYNTHASE FAMILY MEMBER"/>
    <property type="match status" value="1"/>
</dbReference>